<dbReference type="GeneID" id="18919187"/>
<evidence type="ECO:0000313" key="2">
    <source>
        <dbReference type="EMBL" id="EKM49223.1"/>
    </source>
</evidence>
<sequence length="451" mass="48338">MALPPSVEVPIVSSAMRANVLDEDPSPLAVQFDDTCVVIPDPVVQSRMPRLIKKSYSLPLWRKRSNSNLPPTDTVEVAGSPEDRPGVSITVPLPSFSKSRSPSQGEQIHQPLVSCLVNGHTPSPRKLARRPSLPLPPRLDAATVPLRPCCLECYPITEECLRKDVTWEEKFTRGARRRRNSSADAHVHAHAHVQRHRKVCDDVPGFESVVFADEVDKRRSGTFETLEVSSDGEVEQLVPSFSRRLEFGAEPLASRNAVVIAEEAEEALFPLPSPSASFSHLPLSAPGDSSALLSQSPDAVPSLSPAGAPALDDAHRASVYYTPDSSPLASPREPAYTRSSRESSLSRGSDPPLTPSPPVPAKDASAKRGMSIPLASFEFVASPELDLPAYPVMRQSASAASLPGTPELGAVPRRKHFMHMPNLPGPGSFLRAGADLFKSVGGLGGAVPLSV</sequence>
<reference evidence="2 3" key="1">
    <citation type="journal article" date="2012" name="BMC Genomics">
        <title>Comparative genomics of the white-rot fungi, Phanerochaete carnosa and P. chrysosporium, to elucidate the genetic basis of the distinct wood types they colonize.</title>
        <authorList>
            <person name="Suzuki H."/>
            <person name="MacDonald J."/>
            <person name="Syed K."/>
            <person name="Salamov A."/>
            <person name="Hori C."/>
            <person name="Aerts A."/>
            <person name="Henrissat B."/>
            <person name="Wiebenga A."/>
            <person name="vanKuyk P.A."/>
            <person name="Barry K."/>
            <person name="Lindquist E."/>
            <person name="LaButti K."/>
            <person name="Lapidus A."/>
            <person name="Lucas S."/>
            <person name="Coutinho P."/>
            <person name="Gong Y."/>
            <person name="Samejima M."/>
            <person name="Mahadevan R."/>
            <person name="Abou-Zaid M."/>
            <person name="de Vries R.P."/>
            <person name="Igarashi K."/>
            <person name="Yadav J.S."/>
            <person name="Grigoriev I.V."/>
            <person name="Master E.R."/>
        </authorList>
    </citation>
    <scope>NUCLEOTIDE SEQUENCE [LARGE SCALE GENOMIC DNA]</scope>
    <source>
        <strain evidence="2 3">HHB-10118-sp</strain>
    </source>
</reference>
<feature type="region of interest" description="Disordered" evidence="1">
    <location>
        <begin position="287"/>
        <end position="309"/>
    </location>
</feature>
<accession>K5VDL8</accession>
<dbReference type="HOGENOM" id="CLU_605492_0_0_1"/>
<feature type="compositionally biased region" description="Low complexity" evidence="1">
    <location>
        <begin position="342"/>
        <end position="351"/>
    </location>
</feature>
<dbReference type="OrthoDB" id="3269282at2759"/>
<dbReference type="InParanoid" id="K5VDL8"/>
<keyword evidence="3" id="KW-1185">Reference proteome</keyword>
<dbReference type="Proteomes" id="UP000008370">
    <property type="component" value="Unassembled WGS sequence"/>
</dbReference>
<gene>
    <name evidence="2" type="ORF">PHACADRAFT_265740</name>
</gene>
<evidence type="ECO:0000313" key="3">
    <source>
        <dbReference type="Proteomes" id="UP000008370"/>
    </source>
</evidence>
<dbReference type="STRING" id="650164.K5VDL8"/>
<dbReference type="RefSeq" id="XP_007402229.1">
    <property type="nucleotide sequence ID" value="XM_007402167.1"/>
</dbReference>
<dbReference type="EMBL" id="JH930506">
    <property type="protein sequence ID" value="EKM49223.1"/>
    <property type="molecule type" value="Genomic_DNA"/>
</dbReference>
<evidence type="ECO:0000256" key="1">
    <source>
        <dbReference type="SAM" id="MobiDB-lite"/>
    </source>
</evidence>
<name>K5VDL8_PHACS</name>
<proteinExistence type="predicted"/>
<feature type="region of interest" description="Disordered" evidence="1">
    <location>
        <begin position="65"/>
        <end position="87"/>
    </location>
</feature>
<dbReference type="AlphaFoldDB" id="K5VDL8"/>
<dbReference type="KEGG" id="pco:PHACADRAFT_265740"/>
<protein>
    <submittedName>
        <fullName evidence="2">Uncharacterized protein</fullName>
    </submittedName>
</protein>
<organism evidence="2 3">
    <name type="scientific">Phanerochaete carnosa (strain HHB-10118-sp)</name>
    <name type="common">White-rot fungus</name>
    <name type="synonym">Peniophora carnosa</name>
    <dbReference type="NCBI Taxonomy" id="650164"/>
    <lineage>
        <taxon>Eukaryota</taxon>
        <taxon>Fungi</taxon>
        <taxon>Dikarya</taxon>
        <taxon>Basidiomycota</taxon>
        <taxon>Agaricomycotina</taxon>
        <taxon>Agaricomycetes</taxon>
        <taxon>Polyporales</taxon>
        <taxon>Phanerochaetaceae</taxon>
        <taxon>Phanerochaete</taxon>
    </lineage>
</organism>
<feature type="region of interest" description="Disordered" evidence="1">
    <location>
        <begin position="321"/>
        <end position="367"/>
    </location>
</feature>